<evidence type="ECO:0000313" key="1">
    <source>
        <dbReference type="EMBL" id="MDO3682197.1"/>
    </source>
</evidence>
<comment type="caution">
    <text evidence="1">The sequence shown here is derived from an EMBL/GenBank/DDBJ whole genome shotgun (WGS) entry which is preliminary data.</text>
</comment>
<gene>
    <name evidence="1" type="ORF">Q3C12_35005</name>
</gene>
<dbReference type="Proteomes" id="UP001168883">
    <property type="component" value="Unassembled WGS sequence"/>
</dbReference>
<dbReference type="RefSeq" id="WP_302881622.1">
    <property type="nucleotide sequence ID" value="NZ_JARLKN010000062.1"/>
</dbReference>
<evidence type="ECO:0008006" key="3">
    <source>
        <dbReference type="Google" id="ProtNLM"/>
    </source>
</evidence>
<evidence type="ECO:0000313" key="2">
    <source>
        <dbReference type="Proteomes" id="UP001168883"/>
    </source>
</evidence>
<keyword evidence="2" id="KW-1185">Reference proteome</keyword>
<reference evidence="1" key="1">
    <citation type="submission" date="2023-07" db="EMBL/GenBank/DDBJ databases">
        <authorList>
            <person name="Aktuganov G."/>
            <person name="Boyko T."/>
            <person name="Delegan Y."/>
            <person name="Galimzianova N."/>
            <person name="Gilvanova E."/>
            <person name="Korobov V."/>
            <person name="Kuzmina L."/>
            <person name="Melentiev A."/>
            <person name="Milman P."/>
            <person name="Ryabova A."/>
            <person name="Stupak E."/>
            <person name="Yasakov T."/>
            <person name="Zharikova N."/>
            <person name="Zhurenko E."/>
        </authorList>
    </citation>
    <scope>NUCLEOTIDE SEQUENCE</scope>
    <source>
        <strain evidence="1">IB-739</strain>
    </source>
</reference>
<sequence length="53" mass="6096">MSYEGHLMLKKTDRNGYSFQWRYDGSTTGARCVHTYGDDGLLEAHRVQRTGTK</sequence>
<organism evidence="1 2">
    <name type="scientific">Paenibacillus ehimensis</name>
    <dbReference type="NCBI Taxonomy" id="79264"/>
    <lineage>
        <taxon>Bacteria</taxon>
        <taxon>Bacillati</taxon>
        <taxon>Bacillota</taxon>
        <taxon>Bacilli</taxon>
        <taxon>Bacillales</taxon>
        <taxon>Paenibacillaceae</taxon>
        <taxon>Paenibacillus</taxon>
    </lineage>
</organism>
<accession>A0ABT8VMI4</accession>
<dbReference type="EMBL" id="JAUMKJ010000120">
    <property type="protein sequence ID" value="MDO3682197.1"/>
    <property type="molecule type" value="Genomic_DNA"/>
</dbReference>
<name>A0ABT8VMI4_9BACL</name>
<proteinExistence type="predicted"/>
<protein>
    <recommendedName>
        <fullName evidence="3">DUF1508 domain-containing protein</fullName>
    </recommendedName>
</protein>